<dbReference type="SUPFAM" id="SSF143560">
    <property type="entry name" value="MK0786-like"/>
    <property type="match status" value="1"/>
</dbReference>
<sequence length="117" mass="12679">MTPSERERACFEAGVEVGALYHQFVGTPVGPETTTSLERAIEDAGENRPDCGSITVDIRDDELLDAIEHDNGYTALDGSLLAVEMTVRRGETTVDATIGTADDDSLLRIVDIESDHR</sequence>
<dbReference type="Gene3D" id="3.30.1300.20">
    <property type="entry name" value="7,8-dihydroneopterin aldolase (MptD)"/>
    <property type="match status" value="1"/>
</dbReference>
<organism evidence="2 3">
    <name type="scientific">Haladaptatus paucihalophilus DX253</name>
    <dbReference type="NCBI Taxonomy" id="797209"/>
    <lineage>
        <taxon>Archaea</taxon>
        <taxon>Methanobacteriati</taxon>
        <taxon>Methanobacteriota</taxon>
        <taxon>Stenosarchaea group</taxon>
        <taxon>Halobacteria</taxon>
        <taxon>Halobacteriales</taxon>
        <taxon>Haladaptataceae</taxon>
        <taxon>Haladaptatus</taxon>
    </lineage>
</organism>
<proteinExistence type="predicted"/>
<accession>A0A1M6NED4</accession>
<dbReference type="OrthoDB" id="132689at2157"/>
<evidence type="ECO:0000313" key="3">
    <source>
        <dbReference type="Proteomes" id="UP000184203"/>
    </source>
</evidence>
<gene>
    <name evidence="2" type="ORF">SAMN05444342_0017</name>
</gene>
<reference evidence="3" key="1">
    <citation type="submission" date="2016-11" db="EMBL/GenBank/DDBJ databases">
        <authorList>
            <person name="Varghese N."/>
            <person name="Submissions S."/>
        </authorList>
    </citation>
    <scope>NUCLEOTIDE SEQUENCE [LARGE SCALE GENOMIC DNA]</scope>
    <source>
        <strain evidence="3">DX253</strain>
    </source>
</reference>
<dbReference type="GO" id="GO:0004150">
    <property type="term" value="F:dihydroneopterin aldolase activity"/>
    <property type="evidence" value="ECO:0007669"/>
    <property type="project" value="InterPro"/>
</dbReference>
<protein>
    <recommendedName>
        <fullName evidence="1">Dihydroneopterin aldolase MtpD C-terminal domain-containing protein</fullName>
    </recommendedName>
</protein>
<keyword evidence="3" id="KW-1185">Reference proteome</keyword>
<feature type="domain" description="Dihydroneopterin aldolase MtpD C-terminal" evidence="1">
    <location>
        <begin position="4"/>
        <end position="109"/>
    </location>
</feature>
<dbReference type="InterPro" id="IPR036839">
    <property type="entry name" value="MptD_sf"/>
</dbReference>
<evidence type="ECO:0000313" key="2">
    <source>
        <dbReference type="EMBL" id="SHJ94013.1"/>
    </source>
</evidence>
<name>A0A1M6NED4_HALPU</name>
<dbReference type="Proteomes" id="UP000184203">
    <property type="component" value="Unassembled WGS sequence"/>
</dbReference>
<dbReference type="InterPro" id="IPR007181">
    <property type="entry name" value="MtpD_C"/>
</dbReference>
<dbReference type="Pfam" id="PF04038">
    <property type="entry name" value="DHNA"/>
    <property type="match status" value="1"/>
</dbReference>
<dbReference type="RefSeq" id="WP_073096552.1">
    <property type="nucleotide sequence ID" value="NZ_AEMG01000012.1"/>
</dbReference>
<evidence type="ECO:0000259" key="1">
    <source>
        <dbReference type="Pfam" id="PF04038"/>
    </source>
</evidence>
<dbReference type="AlphaFoldDB" id="A0A1M6NED4"/>
<dbReference type="EMBL" id="FRAN01000001">
    <property type="protein sequence ID" value="SHJ94013.1"/>
    <property type="molecule type" value="Genomic_DNA"/>
</dbReference>